<dbReference type="RefSeq" id="WP_013562913.1">
    <property type="nucleotide sequence ID" value="NC_014962.1"/>
</dbReference>
<name>E8R4N3_ISOPI</name>
<dbReference type="Pfam" id="PF07587">
    <property type="entry name" value="PSD1"/>
    <property type="match status" value="1"/>
</dbReference>
<feature type="region of interest" description="Disordered" evidence="1">
    <location>
        <begin position="549"/>
        <end position="574"/>
    </location>
</feature>
<evidence type="ECO:0000313" key="3">
    <source>
        <dbReference type="EMBL" id="ADV60624.1"/>
    </source>
</evidence>
<feature type="compositionally biased region" description="Basic and acidic residues" evidence="1">
    <location>
        <begin position="798"/>
        <end position="818"/>
    </location>
</feature>
<reference key="1">
    <citation type="submission" date="2010-11" db="EMBL/GenBank/DDBJ databases">
        <title>The complete sequence of chromosome of Isophaera pallida ATCC 43644.</title>
        <authorList>
            <consortium name="US DOE Joint Genome Institute (JGI-PGF)"/>
            <person name="Lucas S."/>
            <person name="Copeland A."/>
            <person name="Lapidus A."/>
            <person name="Bruce D."/>
            <person name="Goodwin L."/>
            <person name="Pitluck S."/>
            <person name="Kyrpides N."/>
            <person name="Mavromatis K."/>
            <person name="Pagani I."/>
            <person name="Ivanova N."/>
            <person name="Saunders E."/>
            <person name="Brettin T."/>
            <person name="Detter J.C."/>
            <person name="Han C."/>
            <person name="Tapia R."/>
            <person name="Land M."/>
            <person name="Hauser L."/>
            <person name="Markowitz V."/>
            <person name="Cheng J.-F."/>
            <person name="Hugenholtz P."/>
            <person name="Woyke T."/>
            <person name="Wu D."/>
            <person name="Eisen J.A."/>
        </authorList>
    </citation>
    <scope>NUCLEOTIDE SEQUENCE</scope>
    <source>
        <strain>ATCC 43644</strain>
    </source>
</reference>
<dbReference type="PANTHER" id="PTHR35889:SF3">
    <property type="entry name" value="F-BOX DOMAIN-CONTAINING PROTEIN"/>
    <property type="match status" value="1"/>
</dbReference>
<dbReference type="eggNOG" id="COG5492">
    <property type="taxonomic scope" value="Bacteria"/>
</dbReference>
<sequence length="970" mass="108720">MIRRHAVQLGGVLAGPLILLAWISAAVAPTPPIRAANPSQPWTQEASLEAAELAPASQRFTTLEPGDGELVEVPDFQKHVLPLMGQLGCNGRSCHGSFQGAGGFQLSLFGYDFKKDHAALMAKESGRVNLDDPEGSKILLKPTLQMPHKGGQRMEIDSWQYNLLVRWIEAGAPSASEAARFEHLEVTPRELRFNHVGQTAQLKVVAHWSDGTIEDVTCLSRFRTNDESIAEIDEYGLVTAKAPGDTHVVAFYDNGVTPIPVLIPVSDQVGPRYPEVPTPTQIDALVVDKLRKLGIVPSGICDDAEFLRRVSLDLTGTLPIPEEVSSFLADDRPNKRALKIEELLERPTYSAYWAMKLCDFTGNAERHFQGTINPRLTAQHWYEWIERRLRENMPYDKIVEGIVLARGREPGESYADYAARESSYYRPNPADQADFTERDTMPYYWARRNARTPDDKALSFSHAFLGIRLECAQCHKHPFDQWTQADFQQFTQFFAGVRYGKPREYTQMLNDLTKTHPQLKGKNNNQLNRELAGLLRNGETVPLEELIVTPPRRPNTKGQAQPRRQGGRVATPKLLGGDEVDVTSEADLREPLMEWLRSPENPYFARALINRVWANHFHVGIVNPPDDMNLANPPSNEPLLDYLVGQFISSGFDLKALHREILNSDTYQRSWEVNPTNRLDERNFSRAVIRRLPAEVVLDAVKQVTANSASLAQAGSWIGDRAIGPMGNSRVQRESYAATVFGENKRDTNCDCARSNEPNLLQAIFLQNDDRELLAVLDRRDGWLAELQGRGGPAPEARQPRKPDTELKNPNKVEERLAKAQTKAAAQEGKGDGTDLQRQLAETRARLVEVQQRLRALSGNAAAATKGQRRQRLQAQIGELQRRIVALQTQARRQRETNQVNDPAKVKAVASGFDLEEVVHEAYLRTLSRLPRPEELAAARDYIASSETPIDGVRDLLWALINTKEFVTNH</sequence>
<dbReference type="Gene3D" id="2.60.40.1080">
    <property type="match status" value="1"/>
</dbReference>
<dbReference type="InterPro" id="IPR011444">
    <property type="entry name" value="DUF1549"/>
</dbReference>
<evidence type="ECO:0000259" key="2">
    <source>
        <dbReference type="SMART" id="SM00635"/>
    </source>
</evidence>
<keyword evidence="4" id="KW-1185">Reference proteome</keyword>
<accession>E8R4N3</accession>
<dbReference type="OrthoDB" id="289126at2"/>
<reference evidence="3 4" key="2">
    <citation type="journal article" date="2011" name="Stand. Genomic Sci.">
        <title>Complete genome sequence of Isosphaera pallida type strain (IS1B).</title>
        <authorList>
            <consortium name="US DOE Joint Genome Institute (JGI-PGF)"/>
            <person name="Goker M."/>
            <person name="Cleland D."/>
            <person name="Saunders E."/>
            <person name="Lapidus A."/>
            <person name="Nolan M."/>
            <person name="Lucas S."/>
            <person name="Hammon N."/>
            <person name="Deshpande S."/>
            <person name="Cheng J.F."/>
            <person name="Tapia R."/>
            <person name="Han C."/>
            <person name="Goodwin L."/>
            <person name="Pitluck S."/>
            <person name="Liolios K."/>
            <person name="Pagani I."/>
            <person name="Ivanova N."/>
            <person name="Mavromatis K."/>
            <person name="Pati A."/>
            <person name="Chen A."/>
            <person name="Palaniappan K."/>
            <person name="Land M."/>
            <person name="Hauser L."/>
            <person name="Chang Y.J."/>
            <person name="Jeffries C.D."/>
            <person name="Detter J.C."/>
            <person name="Beck B."/>
            <person name="Woyke T."/>
            <person name="Bristow J."/>
            <person name="Eisen J.A."/>
            <person name="Markowitz V."/>
            <person name="Hugenholtz P."/>
            <person name="Kyrpides N.C."/>
            <person name="Klenk H.P."/>
        </authorList>
    </citation>
    <scope>NUCLEOTIDE SEQUENCE [LARGE SCALE GENOMIC DNA]</scope>
    <source>
        <strain evidence="4">ATCC 43644 / DSM 9630 / IS1B</strain>
    </source>
</reference>
<proteinExistence type="predicted"/>
<dbReference type="SMART" id="SM00635">
    <property type="entry name" value="BID_2"/>
    <property type="match status" value="1"/>
</dbReference>
<evidence type="ECO:0000256" key="1">
    <source>
        <dbReference type="SAM" id="MobiDB-lite"/>
    </source>
</evidence>
<dbReference type="PANTHER" id="PTHR35889">
    <property type="entry name" value="CYCLOINULO-OLIGOSACCHARIDE FRUCTANOTRANSFERASE-RELATED"/>
    <property type="match status" value="1"/>
</dbReference>
<dbReference type="Proteomes" id="UP000008631">
    <property type="component" value="Chromosome"/>
</dbReference>
<dbReference type="HOGENOM" id="CLU_005632_0_0_0"/>
<dbReference type="SUPFAM" id="SSF49373">
    <property type="entry name" value="Invasin/intimin cell-adhesion fragments"/>
    <property type="match status" value="1"/>
</dbReference>
<evidence type="ECO:0000313" key="4">
    <source>
        <dbReference type="Proteomes" id="UP000008631"/>
    </source>
</evidence>
<feature type="region of interest" description="Disordered" evidence="1">
    <location>
        <begin position="786"/>
        <end position="835"/>
    </location>
</feature>
<dbReference type="KEGG" id="ipa:Isop_0027"/>
<gene>
    <name evidence="3" type="ordered locus">Isop_0027</name>
</gene>
<dbReference type="AlphaFoldDB" id="E8R4N3"/>
<protein>
    <recommendedName>
        <fullName evidence="2">BIG2 domain-containing protein</fullName>
    </recommendedName>
</protein>
<dbReference type="InterPro" id="IPR003343">
    <property type="entry name" value="Big_2"/>
</dbReference>
<dbReference type="InterPro" id="IPR008964">
    <property type="entry name" value="Invasin/intimin_cell_adhesion"/>
</dbReference>
<dbReference type="Pfam" id="PF07583">
    <property type="entry name" value="PSCyt2"/>
    <property type="match status" value="1"/>
</dbReference>
<dbReference type="InParanoid" id="E8R4N3"/>
<organism evidence="3 4">
    <name type="scientific">Isosphaera pallida (strain ATCC 43644 / DSM 9630 / IS1B)</name>
    <dbReference type="NCBI Taxonomy" id="575540"/>
    <lineage>
        <taxon>Bacteria</taxon>
        <taxon>Pseudomonadati</taxon>
        <taxon>Planctomycetota</taxon>
        <taxon>Planctomycetia</taxon>
        <taxon>Isosphaerales</taxon>
        <taxon>Isosphaeraceae</taxon>
        <taxon>Isosphaera</taxon>
    </lineage>
</organism>
<feature type="domain" description="BIG2" evidence="2">
    <location>
        <begin position="180"/>
        <end position="262"/>
    </location>
</feature>
<dbReference type="STRING" id="575540.Isop_0027"/>
<dbReference type="EMBL" id="CP002353">
    <property type="protein sequence ID" value="ADV60624.1"/>
    <property type="molecule type" value="Genomic_DNA"/>
</dbReference>
<dbReference type="InterPro" id="IPR022655">
    <property type="entry name" value="DUF1553"/>
</dbReference>